<reference evidence="1 2" key="1">
    <citation type="submission" date="2020-08" db="EMBL/GenBank/DDBJ databases">
        <title>Genomic Encyclopedia of Type Strains, Phase IV (KMG-IV): sequencing the most valuable type-strain genomes for metagenomic binning, comparative biology and taxonomic classification.</title>
        <authorList>
            <person name="Goeker M."/>
        </authorList>
    </citation>
    <scope>NUCLEOTIDE SEQUENCE [LARGE SCALE GENOMIC DNA]</scope>
    <source>
        <strain evidence="1 2">DSM 29514</strain>
    </source>
</reference>
<dbReference type="Proteomes" id="UP000519897">
    <property type="component" value="Unassembled WGS sequence"/>
</dbReference>
<comment type="caution">
    <text evidence="1">The sequence shown here is derived from an EMBL/GenBank/DDBJ whole genome shotgun (WGS) entry which is preliminary data.</text>
</comment>
<dbReference type="RefSeq" id="WP_165132916.1">
    <property type="nucleotide sequence ID" value="NZ_CP049250.1"/>
</dbReference>
<keyword evidence="2" id="KW-1185">Reference proteome</keyword>
<gene>
    <name evidence="1" type="ORF">GGQ72_001731</name>
</gene>
<protein>
    <submittedName>
        <fullName evidence="1">Uncharacterized protein</fullName>
    </submittedName>
</protein>
<evidence type="ECO:0000313" key="1">
    <source>
        <dbReference type="EMBL" id="MBB4143232.1"/>
    </source>
</evidence>
<dbReference type="EMBL" id="JACIEC010000001">
    <property type="protein sequence ID" value="MBB4143232.1"/>
    <property type="molecule type" value="Genomic_DNA"/>
</dbReference>
<evidence type="ECO:0000313" key="2">
    <source>
        <dbReference type="Proteomes" id="UP000519897"/>
    </source>
</evidence>
<sequence>MTRFRWINKERSASCAVRIKGSAYHLYVAIAPDRQGEAVWSVRMGGQWGRLIASGFAPALEPARARAEFYAARWAGNEWGLYFGDPENFAKEPDLAG</sequence>
<dbReference type="AlphaFoldDB" id="A0A7W6PRQ0"/>
<organism evidence="1 2">
    <name type="scientific">Rhizobium rhizoryzae</name>
    <dbReference type="NCBI Taxonomy" id="451876"/>
    <lineage>
        <taxon>Bacteria</taxon>
        <taxon>Pseudomonadati</taxon>
        <taxon>Pseudomonadota</taxon>
        <taxon>Alphaproteobacteria</taxon>
        <taxon>Hyphomicrobiales</taxon>
        <taxon>Rhizobiaceae</taxon>
        <taxon>Rhizobium/Agrobacterium group</taxon>
        <taxon>Rhizobium</taxon>
    </lineage>
</organism>
<accession>A0A7W6PRQ0</accession>
<name>A0A7W6PRQ0_9HYPH</name>
<proteinExistence type="predicted"/>